<organism evidence="7 8">
    <name type="scientific">Borrelia turicatae</name>
    <dbReference type="NCBI Taxonomy" id="142"/>
    <lineage>
        <taxon>Bacteria</taxon>
        <taxon>Pseudomonadati</taxon>
        <taxon>Spirochaetota</taxon>
        <taxon>Spirochaetia</taxon>
        <taxon>Spirochaetales</taxon>
        <taxon>Borreliaceae</taxon>
        <taxon>Borrelia</taxon>
    </lineage>
</organism>
<reference evidence="7 8" key="1">
    <citation type="submission" date="2016-05" db="EMBL/GenBank/DDBJ databases">
        <title>Chromosome and linear plasmid sequence of a 2015 human isolate of tick-borne relapsing fever spirochete, Borrelia turicatae.</title>
        <authorList>
            <person name="Kingry L.C."/>
            <person name="Dhwani B."/>
            <person name="Replogle A."/>
            <person name="Sexton C."/>
            <person name="Rowe L."/>
            <person name="Stermole B.M."/>
            <person name="Christensen A.M."/>
            <person name="Schriefer M.E."/>
        </authorList>
    </citation>
    <scope>NUCLEOTIDE SEQUENCE [LARGE SCALE GENOMIC DNA]</scope>
    <source>
        <strain evidence="7 8">BTE5EL</strain>
    </source>
</reference>
<dbReference type="AlphaFoldDB" id="A0A172XC34"/>
<evidence type="ECO:0000259" key="6">
    <source>
        <dbReference type="Pfam" id="PF08543"/>
    </source>
</evidence>
<dbReference type="SUPFAM" id="SSF53613">
    <property type="entry name" value="Ribokinase-like"/>
    <property type="match status" value="1"/>
</dbReference>
<sequence length="264" mass="30099">MKRVLAMHDISTIGRASLTICIPVISSFNMQVCPFVTAVLSATTDYKEFEIIDLTNKLKKFILSWKNQNENFDIFYSGFLGSNTQQKIIKNMFKLLNFEKIIIDPVFADNGVLYPTFDEKIVNGFRSLIKHANIITPNITELKMLAKTEKINNKDEIIKAILNLEINGIIVVTSVEKENLIGNVVYNTHTKEYSEIFLEKLEQNFGGTGDLFASLLIGYLEKSEIEYALEKATKVIHSIIKFSIENNTIKNKGIQIEQFLKNIF</sequence>
<proteinExistence type="predicted"/>
<dbReference type="PANTHER" id="PTHR10534">
    <property type="entry name" value="PYRIDOXAL KINASE"/>
    <property type="match status" value="1"/>
</dbReference>
<dbReference type="Gene3D" id="3.40.1190.20">
    <property type="match status" value="1"/>
</dbReference>
<keyword evidence="5" id="KW-0067">ATP-binding</keyword>
<gene>
    <name evidence="7" type="ORF">A7978_03885</name>
</gene>
<evidence type="ECO:0000256" key="1">
    <source>
        <dbReference type="ARBA" id="ARBA00012104"/>
    </source>
</evidence>
<dbReference type="OMA" id="DCIYSGF"/>
<evidence type="ECO:0000256" key="4">
    <source>
        <dbReference type="ARBA" id="ARBA00022777"/>
    </source>
</evidence>
<dbReference type="GO" id="GO:0005829">
    <property type="term" value="C:cytosol"/>
    <property type="evidence" value="ECO:0007669"/>
    <property type="project" value="TreeGrafter"/>
</dbReference>
<dbReference type="RefSeq" id="WP_011772699.1">
    <property type="nucleotide sequence ID" value="NZ_CP015629.1"/>
</dbReference>
<keyword evidence="4 7" id="KW-0418">Kinase</keyword>
<evidence type="ECO:0000313" key="7">
    <source>
        <dbReference type="EMBL" id="ANF34216.1"/>
    </source>
</evidence>
<dbReference type="GO" id="GO:0009443">
    <property type="term" value="P:pyridoxal 5'-phosphate salvage"/>
    <property type="evidence" value="ECO:0007669"/>
    <property type="project" value="InterPro"/>
</dbReference>
<evidence type="ECO:0000256" key="2">
    <source>
        <dbReference type="ARBA" id="ARBA00022679"/>
    </source>
</evidence>
<keyword evidence="2" id="KW-0808">Transferase</keyword>
<dbReference type="EC" id="2.7.1.35" evidence="1"/>
<dbReference type="PANTHER" id="PTHR10534:SF2">
    <property type="entry name" value="PYRIDOXAL KINASE"/>
    <property type="match status" value="1"/>
</dbReference>
<dbReference type="Pfam" id="PF08543">
    <property type="entry name" value="Phos_pyr_kin"/>
    <property type="match status" value="1"/>
</dbReference>
<evidence type="ECO:0000256" key="5">
    <source>
        <dbReference type="ARBA" id="ARBA00022840"/>
    </source>
</evidence>
<feature type="domain" description="Pyridoxamine kinase/Phosphomethylpyrimidine kinase" evidence="6">
    <location>
        <begin position="46"/>
        <end position="246"/>
    </location>
</feature>
<protein>
    <recommendedName>
        <fullName evidence="1">pyridoxal kinase</fullName>
        <ecNumber evidence="1">2.7.1.35</ecNumber>
    </recommendedName>
</protein>
<dbReference type="EMBL" id="CP015629">
    <property type="protein sequence ID" value="ANF34216.1"/>
    <property type="molecule type" value="Genomic_DNA"/>
</dbReference>
<dbReference type="Proteomes" id="UP000264231">
    <property type="component" value="Chromosome"/>
</dbReference>
<dbReference type="InterPro" id="IPR029056">
    <property type="entry name" value="Ribokinase-like"/>
</dbReference>
<dbReference type="GO" id="GO:0005524">
    <property type="term" value="F:ATP binding"/>
    <property type="evidence" value="ECO:0007669"/>
    <property type="project" value="UniProtKB-KW"/>
</dbReference>
<dbReference type="GO" id="GO:0008478">
    <property type="term" value="F:pyridoxal kinase activity"/>
    <property type="evidence" value="ECO:0007669"/>
    <property type="project" value="UniProtKB-EC"/>
</dbReference>
<evidence type="ECO:0000313" key="8">
    <source>
        <dbReference type="Proteomes" id="UP000264231"/>
    </source>
</evidence>
<dbReference type="InterPro" id="IPR013749">
    <property type="entry name" value="PM/HMP-P_kinase-1"/>
</dbReference>
<evidence type="ECO:0000256" key="3">
    <source>
        <dbReference type="ARBA" id="ARBA00022741"/>
    </source>
</evidence>
<name>A0A172XC34_BORTU</name>
<accession>A0A172XC34</accession>
<keyword evidence="3" id="KW-0547">Nucleotide-binding</keyword>
<dbReference type="InterPro" id="IPR004625">
    <property type="entry name" value="PyrdxlKinase"/>
</dbReference>